<reference evidence="13" key="1">
    <citation type="journal article" date="2021" name="Front. Plant Sci.">
        <title>Chromosome-Scale Genome Assembly for Chinese Sour Jujube and Insights Into Its Genome Evolution and Domestication Signature.</title>
        <authorList>
            <person name="Shen L.-Y."/>
            <person name="Luo H."/>
            <person name="Wang X.-L."/>
            <person name="Wang X.-M."/>
            <person name="Qiu X.-J."/>
            <person name="Liu H."/>
            <person name="Zhou S.-S."/>
            <person name="Jia K.-H."/>
            <person name="Nie S."/>
            <person name="Bao Y.-T."/>
            <person name="Zhang R.-G."/>
            <person name="Yun Q.-Z."/>
            <person name="Chai Y.-H."/>
            <person name="Lu J.-Y."/>
            <person name="Li Y."/>
            <person name="Zhao S.-W."/>
            <person name="Mao J.-F."/>
            <person name="Jia S.-G."/>
            <person name="Mao Y.-M."/>
        </authorList>
    </citation>
    <scope>NUCLEOTIDE SEQUENCE</scope>
    <source>
        <strain evidence="13">AT0</strain>
        <tissue evidence="13">Leaf</tissue>
    </source>
</reference>
<evidence type="ECO:0000256" key="8">
    <source>
        <dbReference type="ARBA" id="ARBA00023180"/>
    </source>
</evidence>
<evidence type="ECO:0000256" key="9">
    <source>
        <dbReference type="PIRSR" id="PIRSR601461-1"/>
    </source>
</evidence>
<protein>
    <recommendedName>
        <fullName evidence="12">Peptidase A1 domain-containing protein</fullName>
    </recommendedName>
</protein>
<evidence type="ECO:0000256" key="4">
    <source>
        <dbReference type="ARBA" id="ARBA00022670"/>
    </source>
</evidence>
<evidence type="ECO:0000256" key="2">
    <source>
        <dbReference type="ARBA" id="ARBA00007447"/>
    </source>
</evidence>
<keyword evidence="4 10" id="KW-0645">Protease</keyword>
<evidence type="ECO:0000256" key="5">
    <source>
        <dbReference type="ARBA" id="ARBA00022729"/>
    </source>
</evidence>
<feature type="domain" description="Peptidase A1" evidence="12">
    <location>
        <begin position="93"/>
        <end position="435"/>
    </location>
</feature>
<dbReference type="OrthoDB" id="2747330at2759"/>
<dbReference type="Gene3D" id="2.40.70.10">
    <property type="entry name" value="Acid Proteases"/>
    <property type="match status" value="2"/>
</dbReference>
<dbReference type="InterPro" id="IPR034161">
    <property type="entry name" value="Pepsin-like_plant"/>
</dbReference>
<organism evidence="13 14">
    <name type="scientific">Ziziphus jujuba var. spinosa</name>
    <dbReference type="NCBI Taxonomy" id="714518"/>
    <lineage>
        <taxon>Eukaryota</taxon>
        <taxon>Viridiplantae</taxon>
        <taxon>Streptophyta</taxon>
        <taxon>Embryophyta</taxon>
        <taxon>Tracheophyta</taxon>
        <taxon>Spermatophyta</taxon>
        <taxon>Magnoliopsida</taxon>
        <taxon>eudicotyledons</taxon>
        <taxon>Gunneridae</taxon>
        <taxon>Pentapetalae</taxon>
        <taxon>rosids</taxon>
        <taxon>fabids</taxon>
        <taxon>Rosales</taxon>
        <taxon>Rhamnaceae</taxon>
        <taxon>Paliureae</taxon>
        <taxon>Ziziphus</taxon>
    </lineage>
</organism>
<dbReference type="InterPro" id="IPR032799">
    <property type="entry name" value="TAXi_C"/>
</dbReference>
<dbReference type="PANTHER" id="PTHR47967">
    <property type="entry name" value="OS07G0603500 PROTEIN-RELATED"/>
    <property type="match status" value="1"/>
</dbReference>
<evidence type="ECO:0000259" key="12">
    <source>
        <dbReference type="PROSITE" id="PS51767"/>
    </source>
</evidence>
<dbReference type="InterPro" id="IPR021109">
    <property type="entry name" value="Peptidase_aspartic_dom_sf"/>
</dbReference>
<feature type="active site" evidence="9">
    <location>
        <position position="111"/>
    </location>
</feature>
<feature type="signal peptide" evidence="11">
    <location>
        <begin position="1"/>
        <end position="24"/>
    </location>
</feature>
<comment type="similarity">
    <text evidence="2 10">Belongs to the peptidase A1 family.</text>
</comment>
<dbReference type="Pfam" id="PF14541">
    <property type="entry name" value="TAXi_C"/>
    <property type="match status" value="1"/>
</dbReference>
<feature type="active site" evidence="9">
    <location>
        <position position="323"/>
    </location>
</feature>
<dbReference type="FunFam" id="2.40.70.10:FF:000016">
    <property type="entry name" value="Probable aspartic protease At2g35615"/>
    <property type="match status" value="1"/>
</dbReference>
<dbReference type="PRINTS" id="PR00792">
    <property type="entry name" value="PEPSIN"/>
</dbReference>
<dbReference type="AlphaFoldDB" id="A0A978UJT9"/>
<dbReference type="PROSITE" id="PS51767">
    <property type="entry name" value="PEPTIDASE_A1"/>
    <property type="match status" value="1"/>
</dbReference>
<evidence type="ECO:0000256" key="6">
    <source>
        <dbReference type="ARBA" id="ARBA00022750"/>
    </source>
</evidence>
<dbReference type="GO" id="GO:0005576">
    <property type="term" value="C:extracellular region"/>
    <property type="evidence" value="ECO:0007669"/>
    <property type="project" value="UniProtKB-SubCell"/>
</dbReference>
<dbReference type="InterPro" id="IPR051708">
    <property type="entry name" value="Plant_Aspart_Prot_A1"/>
</dbReference>
<evidence type="ECO:0000313" key="13">
    <source>
        <dbReference type="EMBL" id="KAH7515070.1"/>
    </source>
</evidence>
<dbReference type="PROSITE" id="PS00141">
    <property type="entry name" value="ASP_PROTEASE"/>
    <property type="match status" value="1"/>
</dbReference>
<dbReference type="Pfam" id="PF14543">
    <property type="entry name" value="TAXi_N"/>
    <property type="match status" value="1"/>
</dbReference>
<dbReference type="InterPro" id="IPR001461">
    <property type="entry name" value="Aspartic_peptidase_A1"/>
</dbReference>
<feature type="chain" id="PRO_5037064366" description="Peptidase A1 domain-containing protein" evidence="11">
    <location>
        <begin position="25"/>
        <end position="442"/>
    </location>
</feature>
<dbReference type="GO" id="GO:0004190">
    <property type="term" value="F:aspartic-type endopeptidase activity"/>
    <property type="evidence" value="ECO:0007669"/>
    <property type="project" value="UniProtKB-KW"/>
</dbReference>
<evidence type="ECO:0000256" key="1">
    <source>
        <dbReference type="ARBA" id="ARBA00004613"/>
    </source>
</evidence>
<name>A0A978UJT9_ZIZJJ</name>
<dbReference type="GO" id="GO:0006508">
    <property type="term" value="P:proteolysis"/>
    <property type="evidence" value="ECO:0007669"/>
    <property type="project" value="UniProtKB-KW"/>
</dbReference>
<comment type="caution">
    <text evidence="13">The sequence shown here is derived from an EMBL/GenBank/DDBJ whole genome shotgun (WGS) entry which is preliminary data.</text>
</comment>
<proteinExistence type="inferred from homology"/>
<dbReference type="SUPFAM" id="SSF50630">
    <property type="entry name" value="Acid proteases"/>
    <property type="match status" value="1"/>
</dbReference>
<evidence type="ECO:0000256" key="10">
    <source>
        <dbReference type="RuleBase" id="RU000454"/>
    </source>
</evidence>
<accession>A0A978UJT9</accession>
<comment type="subcellular location">
    <subcellularLocation>
        <location evidence="1">Secreted</location>
    </subcellularLocation>
</comment>
<evidence type="ECO:0000256" key="7">
    <source>
        <dbReference type="ARBA" id="ARBA00022801"/>
    </source>
</evidence>
<evidence type="ECO:0000256" key="11">
    <source>
        <dbReference type="SAM" id="SignalP"/>
    </source>
</evidence>
<dbReference type="InterPro" id="IPR001969">
    <property type="entry name" value="Aspartic_peptidase_AS"/>
</dbReference>
<keyword evidence="7 10" id="KW-0378">Hydrolase</keyword>
<dbReference type="InterPro" id="IPR032861">
    <property type="entry name" value="TAXi_N"/>
</dbReference>
<dbReference type="PANTHER" id="PTHR47967:SF128">
    <property type="entry name" value="ASPARTIC PROTEINASE CDR1-LIKE"/>
    <property type="match status" value="1"/>
</dbReference>
<dbReference type="InterPro" id="IPR033121">
    <property type="entry name" value="PEPTIDASE_A1"/>
</dbReference>
<dbReference type="FunFam" id="2.40.70.10:FF:000050">
    <property type="entry name" value="Aspartic proteinase CDR1"/>
    <property type="match status" value="1"/>
</dbReference>
<keyword evidence="6 10" id="KW-0064">Aspartyl protease</keyword>
<gene>
    <name evidence="13" type="ORF">FEM48_Zijuj11G0157000</name>
</gene>
<dbReference type="Proteomes" id="UP000813462">
    <property type="component" value="Unassembled WGS sequence"/>
</dbReference>
<keyword evidence="3" id="KW-0964">Secreted</keyword>
<keyword evidence="5 11" id="KW-0732">Signal</keyword>
<keyword evidence="8" id="KW-0325">Glycoprotein</keyword>
<dbReference type="EMBL" id="JAEACU010000011">
    <property type="protein sequence ID" value="KAH7515070.1"/>
    <property type="molecule type" value="Genomic_DNA"/>
</dbReference>
<evidence type="ECO:0000313" key="14">
    <source>
        <dbReference type="Proteomes" id="UP000813462"/>
    </source>
</evidence>
<dbReference type="CDD" id="cd05476">
    <property type="entry name" value="pepsin_A_like_plant"/>
    <property type="match status" value="1"/>
</dbReference>
<sequence length="442" mass="47938">MAAIFSSRLLLFFLFTELINVSFAAGFSIDLIQRDCPLSPLYDPSVNHFDRLHNAFRRSFSRIHRYNPQKYSTLDSPSSSIIQSTIIPGSGEYFMNISIGTPPVEVLGIADTGSDLIWTQCKPCTQCFMQDPPLFDPKKSSTYRSIPCDSSSCSKLSSQATCGSVENSCQYSYSYGDRSFTRGNLAAETMTFGGTHHHPVSIPSIVLGCGHENGGTFDESGSGLIGLGGGSLSLVSQLSKSVGGKVFSYCLVPLSDQSLLTSKITFGNSPSAKKSAISTPLVAKDPETFYYVTLEAISVGEKRLHYKNSSSKVAAEKGNIILDSGTTLTFLPSGFFEDLVSALEEAINAERVSDPSGMLSLCFKGDDGDEQIPTITAHFSGGDVVLQPLNTFAKMEDDMFCLTMVASEEVAIFGNMAQMNFFVEYDLDKETVSFMPTECTKH</sequence>
<evidence type="ECO:0000256" key="3">
    <source>
        <dbReference type="ARBA" id="ARBA00022525"/>
    </source>
</evidence>